<evidence type="ECO:0000259" key="7">
    <source>
        <dbReference type="Pfam" id="PF02544"/>
    </source>
</evidence>
<comment type="subcellular location">
    <subcellularLocation>
        <location evidence="1">Endomembrane system</location>
        <topology evidence="1">Multi-pass membrane protein</topology>
    </subcellularLocation>
</comment>
<dbReference type="InterPro" id="IPR001104">
    <property type="entry name" value="3-oxo-5_a-steroid_4-DH_C"/>
</dbReference>
<dbReference type="Pfam" id="PF02544">
    <property type="entry name" value="Steroid_dh"/>
    <property type="match status" value="1"/>
</dbReference>
<proteinExistence type="predicted"/>
<keyword evidence="5 6" id="KW-0472">Membrane</keyword>
<dbReference type="EMBL" id="JAMQYH010000001">
    <property type="protein sequence ID" value="KAJ1702973.1"/>
    <property type="molecule type" value="Genomic_DNA"/>
</dbReference>
<feature type="transmembrane region" description="Helical" evidence="6">
    <location>
        <begin position="95"/>
        <end position="118"/>
    </location>
</feature>
<comment type="pathway">
    <text evidence="2">Protein modification; protein glycosylation.</text>
</comment>
<dbReference type="GO" id="GO:0016095">
    <property type="term" value="P:polyprenol catabolic process"/>
    <property type="evidence" value="ECO:0007669"/>
    <property type="project" value="TreeGrafter"/>
</dbReference>
<name>A0A9Q0HZ73_9POAL</name>
<reference evidence="8" key="1">
    <citation type="journal article" date="2022" name="Cell">
        <title>Repeat-based holocentromeres influence genome architecture and karyotype evolution.</title>
        <authorList>
            <person name="Hofstatter P.G."/>
            <person name="Thangavel G."/>
            <person name="Lux T."/>
            <person name="Neumann P."/>
            <person name="Vondrak T."/>
            <person name="Novak P."/>
            <person name="Zhang M."/>
            <person name="Costa L."/>
            <person name="Castellani M."/>
            <person name="Scott A."/>
            <person name="Toegelov H."/>
            <person name="Fuchs J."/>
            <person name="Mata-Sucre Y."/>
            <person name="Dias Y."/>
            <person name="Vanzela A.L.L."/>
            <person name="Huettel B."/>
            <person name="Almeida C.C.S."/>
            <person name="Simkova H."/>
            <person name="Souza G."/>
            <person name="Pedrosa-Harand A."/>
            <person name="Macas J."/>
            <person name="Mayer K.F.X."/>
            <person name="Houben A."/>
            <person name="Marques A."/>
        </authorList>
    </citation>
    <scope>NUCLEOTIDE SEQUENCE</scope>
    <source>
        <strain evidence="8">RhyBre1mFocal</strain>
    </source>
</reference>
<organism evidence="8 9">
    <name type="scientific">Rhynchospora breviuscula</name>
    <dbReference type="NCBI Taxonomy" id="2022672"/>
    <lineage>
        <taxon>Eukaryota</taxon>
        <taxon>Viridiplantae</taxon>
        <taxon>Streptophyta</taxon>
        <taxon>Embryophyta</taxon>
        <taxon>Tracheophyta</taxon>
        <taxon>Spermatophyta</taxon>
        <taxon>Magnoliopsida</taxon>
        <taxon>Liliopsida</taxon>
        <taxon>Poales</taxon>
        <taxon>Cyperaceae</taxon>
        <taxon>Cyperoideae</taxon>
        <taxon>Rhynchosporeae</taxon>
        <taxon>Rhynchospora</taxon>
    </lineage>
</organism>
<dbReference type="GO" id="GO:0005783">
    <property type="term" value="C:endoplasmic reticulum"/>
    <property type="evidence" value="ECO:0007669"/>
    <property type="project" value="TreeGrafter"/>
</dbReference>
<evidence type="ECO:0000256" key="4">
    <source>
        <dbReference type="ARBA" id="ARBA00022989"/>
    </source>
</evidence>
<dbReference type="PANTHER" id="PTHR14624:SF0">
    <property type="entry name" value="POLYPRENOL REDUCTASE"/>
    <property type="match status" value="1"/>
</dbReference>
<evidence type="ECO:0000313" key="9">
    <source>
        <dbReference type="Proteomes" id="UP001151287"/>
    </source>
</evidence>
<sequence>MRDPLAINQCFLRCLSKTLTIPPPLPLISVSSHFSLLMELDLVSLLRLAWTAAIVPIVLASLPLPFLGFLYGLVKGFAARGKLKGSTRFTVPQRYYLHFYIVAVILTTCLLIPTWFYAYVEMTPLSSEPWSYSTITSHLIGGSNTFSFNKARSPTLSQKYKVWQTVFLLLLMEIQALRRVHETLNVFHYSPSARMHILGYFTGLFFYVMVPISLVSPCIMEVVNFLRSQIAEFIVKGRDRMPDLRIDPPGLVKPLLSLGWCQWVGAAIFFWGWLHQLRCHSILGSLRENKGADEYIIPYGDWFKYVSCPHYFAEIVIYAGILVASGGYDITVWLLFIFVVANLSFAAAETHRWYKQKFEDYPHTLLYPMRPMELDLVLLLRLAWMAPIVPIVLALLPFPFVGFFHKLVKEFAVRGKLKGSTRFTVPERYFLHFYIMAIILTTCLLISTWSYAYAEMTPLSSEPRSYSTITSHLIGGSNTFSFEVWQTVFLLLLLEIQALRRLHETFNVFHYGPSARLHIMGYFTGFL</sequence>
<feature type="domain" description="3-oxo-5-alpha-steroid 4-dehydrogenase C-terminal" evidence="7">
    <location>
        <begin position="261"/>
        <end position="364"/>
    </location>
</feature>
<feature type="transmembrane region" description="Helical" evidence="6">
    <location>
        <begin position="197"/>
        <end position="219"/>
    </location>
</feature>
<dbReference type="InterPro" id="IPR039698">
    <property type="entry name" value="Dfg10/SRD5A3"/>
</dbReference>
<feature type="transmembrane region" description="Helical" evidence="6">
    <location>
        <begin position="48"/>
        <end position="74"/>
    </location>
</feature>
<dbReference type="OrthoDB" id="541710at2759"/>
<gene>
    <name evidence="8" type="ORF">LUZ63_002752</name>
</gene>
<keyword evidence="9" id="KW-1185">Reference proteome</keyword>
<evidence type="ECO:0000256" key="6">
    <source>
        <dbReference type="SAM" id="Phobius"/>
    </source>
</evidence>
<evidence type="ECO:0000256" key="3">
    <source>
        <dbReference type="ARBA" id="ARBA00022692"/>
    </source>
</evidence>
<comment type="caution">
    <text evidence="8">The sequence shown here is derived from an EMBL/GenBank/DDBJ whole genome shotgun (WGS) entry which is preliminary data.</text>
</comment>
<accession>A0A9Q0HZ73</accession>
<feature type="transmembrane region" description="Helical" evidence="6">
    <location>
        <begin position="472"/>
        <end position="494"/>
    </location>
</feature>
<keyword evidence="4 6" id="KW-1133">Transmembrane helix</keyword>
<feature type="transmembrane region" description="Helical" evidence="6">
    <location>
        <begin position="429"/>
        <end position="452"/>
    </location>
</feature>
<dbReference type="PROSITE" id="PS50244">
    <property type="entry name" value="S5A_REDUCTASE"/>
    <property type="match status" value="1"/>
</dbReference>
<feature type="transmembrane region" description="Helical" evidence="6">
    <location>
        <begin position="382"/>
        <end position="408"/>
    </location>
</feature>
<dbReference type="PANTHER" id="PTHR14624">
    <property type="entry name" value="DFG10 PROTEIN"/>
    <property type="match status" value="1"/>
</dbReference>
<evidence type="ECO:0000313" key="8">
    <source>
        <dbReference type="EMBL" id="KAJ1702973.1"/>
    </source>
</evidence>
<keyword evidence="3 6" id="KW-0812">Transmembrane</keyword>
<evidence type="ECO:0000256" key="5">
    <source>
        <dbReference type="ARBA" id="ARBA00023136"/>
    </source>
</evidence>
<dbReference type="Gene3D" id="1.20.120.1630">
    <property type="match status" value="1"/>
</dbReference>
<dbReference type="AlphaFoldDB" id="A0A9Q0HZ73"/>
<dbReference type="Proteomes" id="UP001151287">
    <property type="component" value="Unassembled WGS sequence"/>
</dbReference>
<evidence type="ECO:0000256" key="2">
    <source>
        <dbReference type="ARBA" id="ARBA00004922"/>
    </source>
</evidence>
<dbReference type="GO" id="GO:0006488">
    <property type="term" value="P:dolichol-linked oligosaccharide biosynthetic process"/>
    <property type="evidence" value="ECO:0007669"/>
    <property type="project" value="InterPro"/>
</dbReference>
<protein>
    <recommendedName>
        <fullName evidence="7">3-oxo-5-alpha-steroid 4-dehydrogenase C-terminal domain-containing protein</fullName>
    </recommendedName>
</protein>
<dbReference type="GO" id="GO:0003865">
    <property type="term" value="F:3-oxo-5-alpha-steroid 4-dehydrogenase activity"/>
    <property type="evidence" value="ECO:0007669"/>
    <property type="project" value="TreeGrafter"/>
</dbReference>
<evidence type="ECO:0000256" key="1">
    <source>
        <dbReference type="ARBA" id="ARBA00004127"/>
    </source>
</evidence>